<evidence type="ECO:0000256" key="1">
    <source>
        <dbReference type="SAM" id="MobiDB-lite"/>
    </source>
</evidence>
<gene>
    <name evidence="2" type="ORF">SAMN05192542_11441</name>
</gene>
<dbReference type="AlphaFoldDB" id="A0A1H7T623"/>
<feature type="compositionally biased region" description="Low complexity" evidence="1">
    <location>
        <begin position="298"/>
        <end position="310"/>
    </location>
</feature>
<feature type="region of interest" description="Disordered" evidence="1">
    <location>
        <begin position="298"/>
        <end position="372"/>
    </location>
</feature>
<accession>A0A1H7T623</accession>
<sequence length="372" mass="37167">MRHDSALSMPAGMRRAAEVVERARASAAAAPLPCDVADERDPEGVLRSHSAGATGSVRVHSPDASEGAGGFGIAAGGDITGSDARAGAAIPAPAGSAMRDERSGIAPPGSAVRDGIDKADSPARPATDEPLNFGSARDTAGPAANPPAGVAPCAVPAAAIAPAAEPPPAAVPRCTVVVAGGRHTVGRVQRSPRRGCAPFVADSVVCGSGVSAACARRLRRSSRGVSSSPRPGPMPSPSPSDRSAQASTPRQRKSSSHGSAATNSTAIATGAAMCPASFASPPATRCPNALTPAMSISAASSAQLATSTPTKPSHNRIVPGPRSPAPPGSTDLTSRQTRGRNQTADAPNQPRTTVCMPEIKDQKGLRPAECNR</sequence>
<feature type="compositionally biased region" description="Basic and acidic residues" evidence="1">
    <location>
        <begin position="358"/>
        <end position="372"/>
    </location>
</feature>
<feature type="region of interest" description="Disordered" evidence="1">
    <location>
        <begin position="217"/>
        <end position="264"/>
    </location>
</feature>
<feature type="compositionally biased region" description="Low complexity" evidence="1">
    <location>
        <begin position="86"/>
        <end position="97"/>
    </location>
</feature>
<name>A0A1H7T623_9BURK</name>
<dbReference type="EMBL" id="FOAJ01000014">
    <property type="protein sequence ID" value="SEL80188.1"/>
    <property type="molecule type" value="Genomic_DNA"/>
</dbReference>
<evidence type="ECO:0000313" key="3">
    <source>
        <dbReference type="Proteomes" id="UP000199120"/>
    </source>
</evidence>
<feature type="region of interest" description="Disordered" evidence="1">
    <location>
        <begin position="86"/>
        <end position="147"/>
    </location>
</feature>
<protein>
    <submittedName>
        <fullName evidence="2">Uncharacterized protein</fullName>
    </submittedName>
</protein>
<evidence type="ECO:0000313" key="2">
    <source>
        <dbReference type="EMBL" id="SEL80188.1"/>
    </source>
</evidence>
<feature type="compositionally biased region" description="Basic and acidic residues" evidence="1">
    <location>
        <begin position="37"/>
        <end position="46"/>
    </location>
</feature>
<reference evidence="3" key="1">
    <citation type="submission" date="2016-10" db="EMBL/GenBank/DDBJ databases">
        <authorList>
            <person name="Varghese N."/>
            <person name="Submissions S."/>
        </authorList>
    </citation>
    <scope>NUCLEOTIDE SEQUENCE [LARGE SCALE GENOMIC DNA]</scope>
    <source>
        <strain evidence="3">LMG 26416</strain>
    </source>
</reference>
<organism evidence="2 3">
    <name type="scientific">Paraburkholderia caballeronis</name>
    <dbReference type="NCBI Taxonomy" id="416943"/>
    <lineage>
        <taxon>Bacteria</taxon>
        <taxon>Pseudomonadati</taxon>
        <taxon>Pseudomonadota</taxon>
        <taxon>Betaproteobacteria</taxon>
        <taxon>Burkholderiales</taxon>
        <taxon>Burkholderiaceae</taxon>
        <taxon>Paraburkholderia</taxon>
    </lineage>
</organism>
<dbReference type="Proteomes" id="UP000199120">
    <property type="component" value="Unassembled WGS sequence"/>
</dbReference>
<feature type="compositionally biased region" description="Polar residues" evidence="1">
    <location>
        <begin position="330"/>
        <end position="352"/>
    </location>
</feature>
<keyword evidence="3" id="KW-1185">Reference proteome</keyword>
<proteinExistence type="predicted"/>
<feature type="region of interest" description="Disordered" evidence="1">
    <location>
        <begin position="27"/>
        <end position="65"/>
    </location>
</feature>